<dbReference type="InterPro" id="IPR028082">
    <property type="entry name" value="Peripla_BP_I"/>
</dbReference>
<feature type="region of interest" description="Disordered" evidence="1">
    <location>
        <begin position="157"/>
        <end position="177"/>
    </location>
</feature>
<proteinExistence type="predicted"/>
<dbReference type="Gene3D" id="3.40.50.2300">
    <property type="match status" value="2"/>
</dbReference>
<organism evidence="2 3">
    <name type="scientific">Klebsiella michiganensis</name>
    <dbReference type="NCBI Taxonomy" id="1134687"/>
    <lineage>
        <taxon>Bacteria</taxon>
        <taxon>Pseudomonadati</taxon>
        <taxon>Pseudomonadota</taxon>
        <taxon>Gammaproteobacteria</taxon>
        <taxon>Enterobacterales</taxon>
        <taxon>Enterobacteriaceae</taxon>
        <taxon>Klebsiella/Raoultella group</taxon>
        <taxon>Klebsiella</taxon>
    </lineage>
</organism>
<comment type="caution">
    <text evidence="2">The sequence shown here is derived from an EMBL/GenBank/DDBJ whole genome shotgun (WGS) entry which is preliminary data.</text>
</comment>
<dbReference type="AlphaFoldDB" id="A0A7H4MYG4"/>
<dbReference type="EMBL" id="UGMS01000001">
    <property type="protein sequence ID" value="STV70709.1"/>
    <property type="molecule type" value="Genomic_DNA"/>
</dbReference>
<evidence type="ECO:0000256" key="1">
    <source>
        <dbReference type="SAM" id="MobiDB-lite"/>
    </source>
</evidence>
<accession>A0A7H4MYG4</accession>
<evidence type="ECO:0000313" key="2">
    <source>
        <dbReference type="EMBL" id="STV70709.1"/>
    </source>
</evidence>
<feature type="compositionally biased region" description="Basic and acidic residues" evidence="1">
    <location>
        <begin position="165"/>
        <end position="177"/>
    </location>
</feature>
<dbReference type="SUPFAM" id="SSF53822">
    <property type="entry name" value="Periplasmic binding protein-like I"/>
    <property type="match status" value="1"/>
</dbReference>
<reference evidence="2 3" key="1">
    <citation type="submission" date="2018-06" db="EMBL/GenBank/DDBJ databases">
        <authorList>
            <consortium name="Pathogen Informatics"/>
            <person name="Doyle S."/>
        </authorList>
    </citation>
    <scope>NUCLEOTIDE SEQUENCE [LARGE SCALE GENOMIC DNA]</scope>
    <source>
        <strain evidence="2 3">NCTC11685</strain>
    </source>
</reference>
<dbReference type="Proteomes" id="UP000254863">
    <property type="component" value="Unassembled WGS sequence"/>
</dbReference>
<evidence type="ECO:0000313" key="3">
    <source>
        <dbReference type="Proteomes" id="UP000254863"/>
    </source>
</evidence>
<protein>
    <submittedName>
        <fullName evidence="2">Lac operon transcriptional repressor</fullName>
    </submittedName>
</protein>
<name>A0A7H4MYG4_9ENTR</name>
<sequence>MRCRCRSDYPSLQARLNEFRAQHIRGAIISLPLESSLAERLVVENPISPACFLMFRRRPTCAACVSIIATAAARACGISGTPAPGVRPAGRPESSVSARMRLSSWREALHRLGVSNAVTVFGDWSAASGWNKTFELLHHHPRISAIVVANDQMGARGTERAGAVESHRQPGDLGHRL</sequence>
<gene>
    <name evidence="2" type="primary">lacI_2</name>
    <name evidence="2" type="ORF">NCTC11685_00026</name>
</gene>